<proteinExistence type="predicted"/>
<keyword evidence="2 3" id="KW-0694">RNA-binding</keyword>
<reference evidence="5" key="1">
    <citation type="submission" date="2021-01" db="EMBL/GenBank/DDBJ databases">
        <authorList>
            <person name="Corre E."/>
            <person name="Pelletier E."/>
            <person name="Niang G."/>
            <person name="Scheremetjew M."/>
            <person name="Finn R."/>
            <person name="Kale V."/>
            <person name="Holt S."/>
            <person name="Cochrane G."/>
            <person name="Meng A."/>
            <person name="Brown T."/>
            <person name="Cohen L."/>
        </authorList>
    </citation>
    <scope>NUCLEOTIDE SEQUENCE</scope>
    <source>
        <strain evidence="5">RCC1614</strain>
    </source>
</reference>
<dbReference type="EMBL" id="HBDY01013488">
    <property type="protein sequence ID" value="CAD8246461.1"/>
    <property type="molecule type" value="Transcribed_RNA"/>
</dbReference>
<dbReference type="AlphaFoldDB" id="A0A7R9TVJ5"/>
<dbReference type="PROSITE" id="PS50102">
    <property type="entry name" value="RRM"/>
    <property type="match status" value="2"/>
</dbReference>
<dbReference type="InterPro" id="IPR012677">
    <property type="entry name" value="Nucleotide-bd_a/b_plait_sf"/>
</dbReference>
<feature type="domain" description="RRM" evidence="4">
    <location>
        <begin position="46"/>
        <end position="120"/>
    </location>
</feature>
<dbReference type="SMART" id="SM00360">
    <property type="entry name" value="RRM"/>
    <property type="match status" value="2"/>
</dbReference>
<accession>A0A7R9TVJ5</accession>
<dbReference type="Gene3D" id="3.30.70.330">
    <property type="match status" value="2"/>
</dbReference>
<evidence type="ECO:0000256" key="1">
    <source>
        <dbReference type="ARBA" id="ARBA00022737"/>
    </source>
</evidence>
<dbReference type="GO" id="GO:0003723">
    <property type="term" value="F:RNA binding"/>
    <property type="evidence" value="ECO:0007669"/>
    <property type="project" value="UniProtKB-UniRule"/>
</dbReference>
<name>A0A7R9TVJ5_MICPS</name>
<feature type="domain" description="RRM" evidence="4">
    <location>
        <begin position="189"/>
        <end position="282"/>
    </location>
</feature>
<sequence>MDPASASMGMMNPMGFAPASMMTNLGGPGFPGARGPGGFGVEKVFPVVRLRGLPFNASEYDVQEFFQGLEPVDVLIVRRDGRATGEAYVVLANQMLMEVALQKNRGPMGRRYIEVFRSKKQDYYHAVSIAVNEPDYGNGNGGQGGGYYDNGVGGVGMDGRPPMPPLNGVGGPPPPHGVPGGKPLAEHTGVLKLRGLPFSATKDDIITFFDDKSLGVSPLVHDSIHIVLSVDGRPSGVAFVEFVSAEDAKTAMIKDRSSMGTRYVELFPSSREEATRAATSGR</sequence>
<dbReference type="Pfam" id="PF00076">
    <property type="entry name" value="RRM_1"/>
    <property type="match status" value="2"/>
</dbReference>
<gene>
    <name evidence="5" type="ORF">MPUS1402_LOCUS10216</name>
</gene>
<evidence type="ECO:0000256" key="3">
    <source>
        <dbReference type="PROSITE-ProRule" id="PRU00176"/>
    </source>
</evidence>
<dbReference type="PANTHER" id="PTHR13976">
    <property type="entry name" value="HETEROGENEOUS NUCLEAR RIBONUCLEOPROTEIN-RELATED"/>
    <property type="match status" value="1"/>
</dbReference>
<evidence type="ECO:0000256" key="2">
    <source>
        <dbReference type="ARBA" id="ARBA00022884"/>
    </source>
</evidence>
<organism evidence="5">
    <name type="scientific">Micromonas pusilla</name>
    <name type="common">Picoplanktonic green alga</name>
    <name type="synonym">Chromulina pusilla</name>
    <dbReference type="NCBI Taxonomy" id="38833"/>
    <lineage>
        <taxon>Eukaryota</taxon>
        <taxon>Viridiplantae</taxon>
        <taxon>Chlorophyta</taxon>
        <taxon>Mamiellophyceae</taxon>
        <taxon>Mamiellales</taxon>
        <taxon>Mamiellaceae</taxon>
        <taxon>Micromonas</taxon>
    </lineage>
</organism>
<dbReference type="InterPro" id="IPR050666">
    <property type="entry name" value="ESRP"/>
</dbReference>
<dbReference type="CDD" id="cd12254">
    <property type="entry name" value="RRM_hnRNPH_ESRPs_RBM12_like"/>
    <property type="match status" value="2"/>
</dbReference>
<keyword evidence="1" id="KW-0677">Repeat</keyword>
<protein>
    <recommendedName>
        <fullName evidence="4">RRM domain-containing protein</fullName>
    </recommendedName>
</protein>
<evidence type="ECO:0000259" key="4">
    <source>
        <dbReference type="PROSITE" id="PS50102"/>
    </source>
</evidence>
<dbReference type="SUPFAM" id="SSF54928">
    <property type="entry name" value="RNA-binding domain, RBD"/>
    <property type="match status" value="2"/>
</dbReference>
<evidence type="ECO:0000313" key="5">
    <source>
        <dbReference type="EMBL" id="CAD8246461.1"/>
    </source>
</evidence>
<dbReference type="InterPro" id="IPR000504">
    <property type="entry name" value="RRM_dom"/>
</dbReference>
<dbReference type="InterPro" id="IPR035979">
    <property type="entry name" value="RBD_domain_sf"/>
</dbReference>